<keyword evidence="4" id="KW-1185">Reference proteome</keyword>
<keyword evidence="1" id="KW-0175">Coiled coil</keyword>
<feature type="coiled-coil region" evidence="1">
    <location>
        <begin position="266"/>
        <end position="300"/>
    </location>
</feature>
<feature type="region of interest" description="Disordered" evidence="2">
    <location>
        <begin position="1"/>
        <end position="27"/>
    </location>
</feature>
<evidence type="ECO:0000256" key="2">
    <source>
        <dbReference type="SAM" id="MobiDB-lite"/>
    </source>
</evidence>
<feature type="compositionally biased region" description="Pro residues" evidence="2">
    <location>
        <begin position="12"/>
        <end position="21"/>
    </location>
</feature>
<comment type="caution">
    <text evidence="3">The sequence shown here is derived from an EMBL/GenBank/DDBJ whole genome shotgun (WGS) entry which is preliminary data.</text>
</comment>
<dbReference type="EMBL" id="JAVDWO010000006">
    <property type="protein sequence ID" value="MDR7192944.1"/>
    <property type="molecule type" value="Genomic_DNA"/>
</dbReference>
<proteinExistence type="predicted"/>
<gene>
    <name evidence="3" type="ORF">J2W68_001672</name>
</gene>
<reference evidence="3 4" key="1">
    <citation type="submission" date="2023-07" db="EMBL/GenBank/DDBJ databases">
        <title>Sorghum-associated microbial communities from plants grown in Nebraska, USA.</title>
        <authorList>
            <person name="Schachtman D."/>
        </authorList>
    </citation>
    <scope>NUCLEOTIDE SEQUENCE [LARGE SCALE GENOMIC DNA]</scope>
    <source>
        <strain evidence="3 4">4099</strain>
    </source>
</reference>
<sequence length="875" mass="90138">MSVQSIRQSDYTPPPPPPPPRVETLRTSTPEAANATVAAMDANQADAFNAEVQALPASDRQTLLNDLATKLDAGNLVRLHETFGREAVADTVELRSGVETRETYQALTGTTPSGPSLPQLPAGMPPMDIARIEAQQVQRAQEDFAAQNIGSGALGAPYQLGTLASQHATEPAYLGELVRLANDAGVLDAATAPNWGLFSRDAEGGYMLAGADADSARSGLTTALGVAIERGVLSEGQIRHSAADNAGWREVASALGIDNVGRTQQTREAASALEELQNTYNDAKAEADTLNEELATHLLRAGPLTPEQQADFIEAFRSADGHADIYAAEADAGQALASHVEANRETLLAAAVRDPAVAAQMVDTLGQLADSGHGELALALLGEIQGVPDSALAGAFSAHTEALQGELFERIASAATVEIVARHDGDLQAAVADLKEAFAPLQNAKGLFDGVKGGISSFQDGMAMMDAIAAGDFDPLKKLGDEFGEASPFAHAMAGVGVVMGAIKASQSTQEGEYLEAVQGFASAGESGLNLLAGAAKHVADAGRLAQYGDDAARFATFAARLAPGLGVLASATSVAINVQKAAEDGNVGYAVAAMGDVFGMLGSAVALIPGPGTAAGSMVSGIGAVISAIGGFVGDAIDKHQTREELRGYMEAAGIEPAVIDAMLHAGETAHEVAGALGLDAEAFQALVIAHPDVAASPGHLGAFADLAAAAGISGDQVQGFADAMAGDKPDFAWDIFGLQSALPTSPAAREAMLRDYLEGNYGSAYAVAENASPELFGDAAQQQENARADYERNGFDMSYELALGNVLIRNDDPAYRAEMIRLLNEDGRLEIWVEGLAGYGGDWADATRASLDDAVAAGVIDRSTAEELQAALS</sequence>
<feature type="compositionally biased region" description="Polar residues" evidence="2">
    <location>
        <begin position="1"/>
        <end position="11"/>
    </location>
</feature>
<dbReference type="Proteomes" id="UP001256588">
    <property type="component" value="Unassembled WGS sequence"/>
</dbReference>
<evidence type="ECO:0000256" key="1">
    <source>
        <dbReference type="SAM" id="Coils"/>
    </source>
</evidence>
<evidence type="ECO:0000313" key="3">
    <source>
        <dbReference type="EMBL" id="MDR7192944.1"/>
    </source>
</evidence>
<evidence type="ECO:0000313" key="4">
    <source>
        <dbReference type="Proteomes" id="UP001256588"/>
    </source>
</evidence>
<protein>
    <submittedName>
        <fullName evidence="3">Uncharacterized protein</fullName>
    </submittedName>
</protein>
<dbReference type="RefSeq" id="WP_310234521.1">
    <property type="nucleotide sequence ID" value="NZ_JAVDWO010000006.1"/>
</dbReference>
<organism evidence="3 4">
    <name type="scientific">Luteimonas terrae</name>
    <dbReference type="NCBI Taxonomy" id="1530191"/>
    <lineage>
        <taxon>Bacteria</taxon>
        <taxon>Pseudomonadati</taxon>
        <taxon>Pseudomonadota</taxon>
        <taxon>Gammaproteobacteria</taxon>
        <taxon>Lysobacterales</taxon>
        <taxon>Lysobacteraceae</taxon>
        <taxon>Luteimonas</taxon>
    </lineage>
</organism>
<name>A0ABU1XW06_9GAMM</name>
<accession>A0ABU1XW06</accession>